<dbReference type="STRING" id="490629.SAMN05216266_11979"/>
<evidence type="ECO:0000313" key="2">
    <source>
        <dbReference type="Proteomes" id="UP000243799"/>
    </source>
</evidence>
<evidence type="ECO:0000313" key="1">
    <source>
        <dbReference type="EMBL" id="SFB55961.1"/>
    </source>
</evidence>
<dbReference type="AlphaFoldDB" id="A0A1I1C072"/>
<reference evidence="2" key="1">
    <citation type="submission" date="2016-10" db="EMBL/GenBank/DDBJ databases">
        <authorList>
            <person name="Varghese N."/>
            <person name="Submissions S."/>
        </authorList>
    </citation>
    <scope>NUCLEOTIDE SEQUENCE [LARGE SCALE GENOMIC DNA]</scope>
    <source>
        <strain evidence="2">CGMCC 4.3568</strain>
    </source>
</reference>
<name>A0A1I1C072_9PSEU</name>
<organism evidence="1 2">
    <name type="scientific">Amycolatopsis marina</name>
    <dbReference type="NCBI Taxonomy" id="490629"/>
    <lineage>
        <taxon>Bacteria</taxon>
        <taxon>Bacillati</taxon>
        <taxon>Actinomycetota</taxon>
        <taxon>Actinomycetes</taxon>
        <taxon>Pseudonocardiales</taxon>
        <taxon>Pseudonocardiaceae</taxon>
        <taxon>Amycolatopsis</taxon>
    </lineage>
</organism>
<accession>A0A1I1C072</accession>
<gene>
    <name evidence="1" type="ORF">SAMN05216266_11979</name>
</gene>
<protein>
    <submittedName>
        <fullName evidence="1">Uncharacterized protein</fullName>
    </submittedName>
</protein>
<proteinExistence type="predicted"/>
<dbReference type="Proteomes" id="UP000243799">
    <property type="component" value="Unassembled WGS sequence"/>
</dbReference>
<sequence length="55" mass="6241">MYSGDTRGSERWMMRREAKPTLSLGGDQRGNVCLTLDFDREVAMGVKTRRAHPVT</sequence>
<keyword evidence="2" id="KW-1185">Reference proteome</keyword>
<dbReference type="EMBL" id="FOKG01000019">
    <property type="protein sequence ID" value="SFB55961.1"/>
    <property type="molecule type" value="Genomic_DNA"/>
</dbReference>